<dbReference type="GO" id="GO:0004497">
    <property type="term" value="F:monooxygenase activity"/>
    <property type="evidence" value="ECO:0007669"/>
    <property type="project" value="UniProtKB-KW"/>
</dbReference>
<evidence type="ECO:0000256" key="5">
    <source>
        <dbReference type="ARBA" id="ARBA00022723"/>
    </source>
</evidence>
<evidence type="ECO:0000256" key="8">
    <source>
        <dbReference type="ARBA" id="ARBA00023004"/>
    </source>
</evidence>
<evidence type="ECO:0008006" key="14">
    <source>
        <dbReference type="Google" id="ProtNLM"/>
    </source>
</evidence>
<dbReference type="PANTHER" id="PTHR24282">
    <property type="entry name" value="CYTOCHROME P450 FAMILY MEMBER"/>
    <property type="match status" value="1"/>
</dbReference>
<dbReference type="GO" id="GO:0016020">
    <property type="term" value="C:membrane"/>
    <property type="evidence" value="ECO:0007669"/>
    <property type="project" value="UniProtKB-SubCell"/>
</dbReference>
<evidence type="ECO:0000256" key="2">
    <source>
        <dbReference type="ARBA" id="ARBA00010617"/>
    </source>
</evidence>
<keyword evidence="8 11" id="KW-0408">Iron</keyword>
<evidence type="ECO:0000313" key="12">
    <source>
        <dbReference type="EMBL" id="KAL0921201.1"/>
    </source>
</evidence>
<dbReference type="AlphaFoldDB" id="A0ABD0VEX5"/>
<evidence type="ECO:0000256" key="11">
    <source>
        <dbReference type="RuleBase" id="RU000461"/>
    </source>
</evidence>
<keyword evidence="5 11" id="KW-0479">Metal-binding</keyword>
<evidence type="ECO:0000256" key="3">
    <source>
        <dbReference type="ARBA" id="ARBA00022617"/>
    </source>
</evidence>
<evidence type="ECO:0000256" key="7">
    <source>
        <dbReference type="ARBA" id="ARBA00023002"/>
    </source>
</evidence>
<dbReference type="InterPro" id="IPR036396">
    <property type="entry name" value="Cyt_P450_sf"/>
</dbReference>
<keyword evidence="6" id="KW-1133">Transmembrane helix</keyword>
<comment type="caution">
    <text evidence="12">The sequence shown here is derived from an EMBL/GenBank/DDBJ whole genome shotgun (WGS) entry which is preliminary data.</text>
</comment>
<dbReference type="InterPro" id="IPR050665">
    <property type="entry name" value="Cytochrome_P450_Monooxygen"/>
</dbReference>
<evidence type="ECO:0000256" key="10">
    <source>
        <dbReference type="ARBA" id="ARBA00023136"/>
    </source>
</evidence>
<dbReference type="EMBL" id="JANQDX010000007">
    <property type="protein sequence ID" value="KAL0921201.1"/>
    <property type="molecule type" value="Genomic_DNA"/>
</dbReference>
<dbReference type="Pfam" id="PF00067">
    <property type="entry name" value="p450"/>
    <property type="match status" value="1"/>
</dbReference>
<keyword evidence="4" id="KW-0812">Transmembrane</keyword>
<dbReference type="SUPFAM" id="SSF48264">
    <property type="entry name" value="Cytochrome P450"/>
    <property type="match status" value="1"/>
</dbReference>
<keyword evidence="10" id="KW-0472">Membrane</keyword>
<reference evidence="12 13" key="1">
    <citation type="journal article" date="2024" name="Plant Biotechnol. J.">
        <title>Dendrobium thyrsiflorum genome and its molecular insights into genes involved in important horticultural traits.</title>
        <authorList>
            <person name="Chen B."/>
            <person name="Wang J.Y."/>
            <person name="Zheng P.J."/>
            <person name="Li K.L."/>
            <person name="Liang Y.M."/>
            <person name="Chen X.F."/>
            <person name="Zhang C."/>
            <person name="Zhao X."/>
            <person name="He X."/>
            <person name="Zhang G.Q."/>
            <person name="Liu Z.J."/>
            <person name="Xu Q."/>
        </authorList>
    </citation>
    <scope>NUCLEOTIDE SEQUENCE [LARGE SCALE GENOMIC DNA]</scope>
    <source>
        <strain evidence="12">GZMU011</strain>
    </source>
</reference>
<evidence type="ECO:0000256" key="6">
    <source>
        <dbReference type="ARBA" id="ARBA00022989"/>
    </source>
</evidence>
<accession>A0ABD0VEX5</accession>
<dbReference type="GO" id="GO:0046872">
    <property type="term" value="F:metal ion binding"/>
    <property type="evidence" value="ECO:0007669"/>
    <property type="project" value="UniProtKB-KW"/>
</dbReference>
<evidence type="ECO:0000256" key="4">
    <source>
        <dbReference type="ARBA" id="ARBA00022692"/>
    </source>
</evidence>
<dbReference type="PROSITE" id="PS00086">
    <property type="entry name" value="CYTOCHROME_P450"/>
    <property type="match status" value="1"/>
</dbReference>
<dbReference type="Proteomes" id="UP001552299">
    <property type="component" value="Unassembled WGS sequence"/>
</dbReference>
<evidence type="ECO:0000256" key="9">
    <source>
        <dbReference type="ARBA" id="ARBA00023033"/>
    </source>
</evidence>
<keyword evidence="3 11" id="KW-0349">Heme</keyword>
<name>A0ABD0VEX5_DENTH</name>
<sequence length="217" mass="25259">MERKAEAYVGSYEFIKVLRMGEEEGGLGLLLIGRDVGDRKNRDGAWDRNEGRGVGIRARSIEARYWKEDRCRNYNKSSSVEDFASLMPNHYSHEGWKLEGFSRNCVKFFKPTEDSDHDFARGSKAIPTCNSPGPKDLQDYEARRYHLPKRCYTRPFHHDHEIWGEDIHEFNLERFADGICKATKNNQIAFFPFGWGPRICLGQNFAMSEAKMLRRIQ</sequence>
<keyword evidence="9 11" id="KW-0503">Monooxygenase</keyword>
<keyword evidence="13" id="KW-1185">Reference proteome</keyword>
<organism evidence="12 13">
    <name type="scientific">Dendrobium thyrsiflorum</name>
    <name type="common">Pinecone-like raceme dendrobium</name>
    <name type="synonym">Orchid</name>
    <dbReference type="NCBI Taxonomy" id="117978"/>
    <lineage>
        <taxon>Eukaryota</taxon>
        <taxon>Viridiplantae</taxon>
        <taxon>Streptophyta</taxon>
        <taxon>Embryophyta</taxon>
        <taxon>Tracheophyta</taxon>
        <taxon>Spermatophyta</taxon>
        <taxon>Magnoliopsida</taxon>
        <taxon>Liliopsida</taxon>
        <taxon>Asparagales</taxon>
        <taxon>Orchidaceae</taxon>
        <taxon>Epidendroideae</taxon>
        <taxon>Malaxideae</taxon>
        <taxon>Dendrobiinae</taxon>
        <taxon>Dendrobium</taxon>
    </lineage>
</organism>
<comment type="subcellular location">
    <subcellularLocation>
        <location evidence="1">Membrane</location>
    </subcellularLocation>
</comment>
<dbReference type="PANTHER" id="PTHR24282:SF255">
    <property type="entry name" value="CYTOCHROME P450 72A11-RELATED"/>
    <property type="match status" value="1"/>
</dbReference>
<dbReference type="InterPro" id="IPR001128">
    <property type="entry name" value="Cyt_P450"/>
</dbReference>
<comment type="similarity">
    <text evidence="2 11">Belongs to the cytochrome P450 family.</text>
</comment>
<evidence type="ECO:0000256" key="1">
    <source>
        <dbReference type="ARBA" id="ARBA00004370"/>
    </source>
</evidence>
<dbReference type="InterPro" id="IPR017972">
    <property type="entry name" value="Cyt_P450_CS"/>
</dbReference>
<dbReference type="Gene3D" id="1.10.630.10">
    <property type="entry name" value="Cytochrome P450"/>
    <property type="match status" value="1"/>
</dbReference>
<gene>
    <name evidence="12" type="ORF">M5K25_008253</name>
</gene>
<proteinExistence type="inferred from homology"/>
<protein>
    <recommendedName>
        <fullName evidence="14">Cytochrome P450</fullName>
    </recommendedName>
</protein>
<keyword evidence="7 11" id="KW-0560">Oxidoreductase</keyword>
<dbReference type="GO" id="GO:0006629">
    <property type="term" value="P:lipid metabolic process"/>
    <property type="evidence" value="ECO:0007669"/>
    <property type="project" value="UniProtKB-ARBA"/>
</dbReference>
<evidence type="ECO:0000313" key="13">
    <source>
        <dbReference type="Proteomes" id="UP001552299"/>
    </source>
</evidence>